<dbReference type="Gene3D" id="2.60.120.10">
    <property type="entry name" value="Jelly Rolls"/>
    <property type="match status" value="1"/>
</dbReference>
<dbReference type="SUPFAM" id="SSF51182">
    <property type="entry name" value="RmlC-like cupins"/>
    <property type="match status" value="1"/>
</dbReference>
<dbReference type="Proteomes" id="UP001183794">
    <property type="component" value="Unassembled WGS sequence"/>
</dbReference>
<dbReference type="EMBL" id="JAVDYJ010000001">
    <property type="protein sequence ID" value="MDR7345958.1"/>
    <property type="molecule type" value="Genomic_DNA"/>
</dbReference>
<dbReference type="InterPro" id="IPR011051">
    <property type="entry name" value="RmlC_Cupin_sf"/>
</dbReference>
<dbReference type="InterPro" id="IPR014710">
    <property type="entry name" value="RmlC-like_jellyroll"/>
</dbReference>
<evidence type="ECO:0000259" key="1">
    <source>
        <dbReference type="Pfam" id="PF07883"/>
    </source>
</evidence>
<evidence type="ECO:0000313" key="2">
    <source>
        <dbReference type="EMBL" id="MDR7345958.1"/>
    </source>
</evidence>
<dbReference type="InterPro" id="IPR013096">
    <property type="entry name" value="Cupin_2"/>
</dbReference>
<accession>A0ABU2AX78</accession>
<proteinExistence type="predicted"/>
<dbReference type="RefSeq" id="WP_310170291.1">
    <property type="nucleotide sequence ID" value="NZ_BAABHE010000002.1"/>
</dbReference>
<name>A0ABU2AX78_9MICC</name>
<dbReference type="Pfam" id="PF07883">
    <property type="entry name" value="Cupin_2"/>
    <property type="match status" value="1"/>
</dbReference>
<comment type="caution">
    <text evidence="2">The sequence shown here is derived from an EMBL/GenBank/DDBJ whole genome shotgun (WGS) entry which is preliminary data.</text>
</comment>
<protein>
    <submittedName>
        <fullName evidence="2">Quercetin dioxygenase-like cupin family protein</fullName>
    </submittedName>
</protein>
<reference evidence="2 3" key="1">
    <citation type="submission" date="2023-07" db="EMBL/GenBank/DDBJ databases">
        <title>Sequencing the genomes of 1000 actinobacteria strains.</title>
        <authorList>
            <person name="Klenk H.-P."/>
        </authorList>
    </citation>
    <scope>NUCLEOTIDE SEQUENCE [LARGE SCALE GENOMIC DNA]</scope>
    <source>
        <strain evidence="2 3">DSM 22966</strain>
    </source>
</reference>
<gene>
    <name evidence="2" type="ORF">J2S62_000215</name>
</gene>
<sequence>MAATPRPQVTELEQGEVFETKRMEAIEGVQWPPHKASHESVLVVTEGRLTVEYPDAQPVVQAGESIVIPADTWHEIVPDPAFSAIHIMPKGIRFTFSA</sequence>
<feature type="domain" description="Cupin type-2" evidence="1">
    <location>
        <begin position="31"/>
        <end position="76"/>
    </location>
</feature>
<evidence type="ECO:0000313" key="3">
    <source>
        <dbReference type="Proteomes" id="UP001183794"/>
    </source>
</evidence>
<keyword evidence="3" id="KW-1185">Reference proteome</keyword>
<organism evidence="2 3">
    <name type="scientific">Enteractinococcus fodinae</name>
    <dbReference type="NCBI Taxonomy" id="684663"/>
    <lineage>
        <taxon>Bacteria</taxon>
        <taxon>Bacillati</taxon>
        <taxon>Actinomycetota</taxon>
        <taxon>Actinomycetes</taxon>
        <taxon>Micrococcales</taxon>
        <taxon>Micrococcaceae</taxon>
    </lineage>
</organism>